<dbReference type="Proteomes" id="UP000297318">
    <property type="component" value="Unassembled WGS sequence"/>
</dbReference>
<feature type="transmembrane region" description="Helical" evidence="5">
    <location>
        <begin position="423"/>
        <end position="449"/>
    </location>
</feature>
<feature type="transmembrane region" description="Helical" evidence="5">
    <location>
        <begin position="385"/>
        <end position="411"/>
    </location>
</feature>
<dbReference type="RefSeq" id="WP_199241541.1">
    <property type="nucleotide sequence ID" value="NZ_RHPJ01000002.1"/>
</dbReference>
<evidence type="ECO:0000256" key="5">
    <source>
        <dbReference type="SAM" id="Phobius"/>
    </source>
</evidence>
<dbReference type="Gene3D" id="1.20.1250.20">
    <property type="entry name" value="MFS general substrate transporter like domains"/>
    <property type="match status" value="2"/>
</dbReference>
<gene>
    <name evidence="7" type="ORF">SERN_1567</name>
</gene>
<dbReference type="PRINTS" id="PR01036">
    <property type="entry name" value="TCRTETB"/>
</dbReference>
<dbReference type="GO" id="GO:0005886">
    <property type="term" value="C:plasma membrane"/>
    <property type="evidence" value="ECO:0007669"/>
    <property type="project" value="UniProtKB-SubCell"/>
</dbReference>
<sequence>MTATTTAPPTTLLDPRLRWTTVGALAMVLLAAFEAMAVTTIMPAVSRDLDGQALYSVAFSATLAASIVGMVVAGRWSDRSGPGLPLVTAIGTFLAGLLVAGFAGAMEVFIVGRFLQGLGGGALTVCLYVVVARLYPPPLHPRVFGAFAAAWVIPSMVGPFVAGVVADRLSWHWVFLGVAALVLLALVSMTSALRAMFRADGGVPGVPVVDQPVDEADAGAGGSATAPARRVVGSGVAVLLAVLVTAGLLTLGTSAELATPPWTWLVAVGAVVVVLVSARPLLPRGTLLAAAGLPATILLRGTIAAAYFGTEVYLPLMLQTEYGLSSSNAGLILTVGALSWATGSNLQARLTHVAPRRILQAGATMVMSGVAVQIATAAFDLGPWVAGAGWLVAGLGMGTSFPRITTLVLAYSTRADQGANSSALSISDAIGGASATAIAGLGFGALAWAGGTRQFLGGFAVALTAAVASVLIARRAGREALED</sequence>
<evidence type="ECO:0000259" key="6">
    <source>
        <dbReference type="PROSITE" id="PS50850"/>
    </source>
</evidence>
<name>A0A4Z1E524_9MICO</name>
<evidence type="ECO:0000256" key="4">
    <source>
        <dbReference type="ARBA" id="ARBA00023136"/>
    </source>
</evidence>
<dbReference type="AlphaFoldDB" id="A0A4Z1E524"/>
<keyword evidence="3 5" id="KW-1133">Transmembrane helix</keyword>
<dbReference type="EMBL" id="RHPJ01000002">
    <property type="protein sequence ID" value="TGO05563.1"/>
    <property type="molecule type" value="Genomic_DNA"/>
</dbReference>
<dbReference type="InterPro" id="IPR011701">
    <property type="entry name" value="MFS"/>
</dbReference>
<evidence type="ECO:0000313" key="8">
    <source>
        <dbReference type="Proteomes" id="UP000297318"/>
    </source>
</evidence>
<proteinExistence type="predicted"/>
<dbReference type="PANTHER" id="PTHR23501">
    <property type="entry name" value="MAJOR FACILITATOR SUPERFAMILY"/>
    <property type="match status" value="1"/>
</dbReference>
<feature type="transmembrane region" description="Helical" evidence="5">
    <location>
        <begin position="53"/>
        <end position="72"/>
    </location>
</feature>
<dbReference type="InterPro" id="IPR036259">
    <property type="entry name" value="MFS_trans_sf"/>
</dbReference>
<evidence type="ECO:0000313" key="7">
    <source>
        <dbReference type="EMBL" id="TGO05563.1"/>
    </source>
</evidence>
<feature type="transmembrane region" description="Helical" evidence="5">
    <location>
        <begin position="110"/>
        <end position="131"/>
    </location>
</feature>
<feature type="transmembrane region" description="Helical" evidence="5">
    <location>
        <begin position="287"/>
        <end position="309"/>
    </location>
</feature>
<feature type="domain" description="Major facilitator superfamily (MFS) profile" evidence="6">
    <location>
        <begin position="20"/>
        <end position="477"/>
    </location>
</feature>
<feature type="transmembrane region" description="Helical" evidence="5">
    <location>
        <begin position="143"/>
        <end position="165"/>
    </location>
</feature>
<dbReference type="Pfam" id="PF07690">
    <property type="entry name" value="MFS_1"/>
    <property type="match status" value="1"/>
</dbReference>
<evidence type="ECO:0000256" key="3">
    <source>
        <dbReference type="ARBA" id="ARBA00022989"/>
    </source>
</evidence>
<dbReference type="SUPFAM" id="SSF103473">
    <property type="entry name" value="MFS general substrate transporter"/>
    <property type="match status" value="2"/>
</dbReference>
<feature type="transmembrane region" description="Helical" evidence="5">
    <location>
        <begin position="21"/>
        <end position="41"/>
    </location>
</feature>
<comment type="caution">
    <text evidence="7">The sequence shown here is derived from an EMBL/GenBank/DDBJ whole genome shotgun (WGS) entry which is preliminary data.</text>
</comment>
<dbReference type="PANTHER" id="PTHR23501:SF154">
    <property type="entry name" value="MULTIDRUG-EFFLUX TRANSPORTER RV1634-RELATED"/>
    <property type="match status" value="1"/>
</dbReference>
<feature type="transmembrane region" description="Helical" evidence="5">
    <location>
        <begin position="84"/>
        <end position="104"/>
    </location>
</feature>
<organism evidence="7 8">
    <name type="scientific">Serinibacter arcticus</name>
    <dbReference type="NCBI Taxonomy" id="1655435"/>
    <lineage>
        <taxon>Bacteria</taxon>
        <taxon>Bacillati</taxon>
        <taxon>Actinomycetota</taxon>
        <taxon>Actinomycetes</taxon>
        <taxon>Micrococcales</taxon>
        <taxon>Beutenbergiaceae</taxon>
        <taxon>Serinibacter</taxon>
    </lineage>
</organism>
<feature type="transmembrane region" description="Helical" evidence="5">
    <location>
        <begin position="329"/>
        <end position="346"/>
    </location>
</feature>
<feature type="transmembrane region" description="Helical" evidence="5">
    <location>
        <begin position="231"/>
        <end position="250"/>
    </location>
</feature>
<evidence type="ECO:0000256" key="2">
    <source>
        <dbReference type="ARBA" id="ARBA00022692"/>
    </source>
</evidence>
<comment type="subcellular location">
    <subcellularLocation>
        <location evidence="1">Cell membrane</location>
        <topology evidence="1">Multi-pass membrane protein</topology>
    </subcellularLocation>
</comment>
<evidence type="ECO:0000256" key="1">
    <source>
        <dbReference type="ARBA" id="ARBA00004651"/>
    </source>
</evidence>
<keyword evidence="4 5" id="KW-0472">Membrane</keyword>
<feature type="transmembrane region" description="Helical" evidence="5">
    <location>
        <begin position="358"/>
        <end position="379"/>
    </location>
</feature>
<reference evidence="7 8" key="1">
    <citation type="submission" date="2018-11" db="EMBL/GenBank/DDBJ databases">
        <title>Complete genome sequencing of the Actinobacteria Serinibacter sp. K3-2.</title>
        <authorList>
            <person name="Rakitin A.L."/>
            <person name="Beletsky A.V."/>
            <person name="Mardanov A.V."/>
            <person name="Ravin N.V."/>
            <person name="Gromova A.S."/>
            <person name="Filippova S.N."/>
            <person name="Gal'Chenko V.F."/>
        </authorList>
    </citation>
    <scope>NUCLEOTIDE SEQUENCE [LARGE SCALE GENOMIC DNA]</scope>
    <source>
        <strain evidence="7 8">K3-2</strain>
    </source>
</reference>
<keyword evidence="2 5" id="KW-0812">Transmembrane</keyword>
<protein>
    <submittedName>
        <fullName evidence="7">MFS transporter</fullName>
    </submittedName>
</protein>
<dbReference type="GO" id="GO:0022857">
    <property type="term" value="F:transmembrane transporter activity"/>
    <property type="evidence" value="ECO:0007669"/>
    <property type="project" value="InterPro"/>
</dbReference>
<accession>A0A4Z1E524</accession>
<feature type="transmembrane region" description="Helical" evidence="5">
    <location>
        <begin position="262"/>
        <end position="282"/>
    </location>
</feature>
<feature type="transmembrane region" description="Helical" evidence="5">
    <location>
        <begin position="455"/>
        <end position="473"/>
    </location>
</feature>
<feature type="transmembrane region" description="Helical" evidence="5">
    <location>
        <begin position="171"/>
        <end position="189"/>
    </location>
</feature>
<dbReference type="InterPro" id="IPR020846">
    <property type="entry name" value="MFS_dom"/>
</dbReference>
<dbReference type="PROSITE" id="PS50850">
    <property type="entry name" value="MFS"/>
    <property type="match status" value="1"/>
</dbReference>
<keyword evidence="8" id="KW-1185">Reference proteome</keyword>